<dbReference type="EMBL" id="JARJCN010000001">
    <property type="protein sequence ID" value="KAJ7103984.1"/>
    <property type="molecule type" value="Genomic_DNA"/>
</dbReference>
<feature type="compositionally biased region" description="Acidic residues" evidence="1">
    <location>
        <begin position="1"/>
        <end position="11"/>
    </location>
</feature>
<organism evidence="2 3">
    <name type="scientific">Mycena belliarum</name>
    <dbReference type="NCBI Taxonomy" id="1033014"/>
    <lineage>
        <taxon>Eukaryota</taxon>
        <taxon>Fungi</taxon>
        <taxon>Dikarya</taxon>
        <taxon>Basidiomycota</taxon>
        <taxon>Agaricomycotina</taxon>
        <taxon>Agaricomycetes</taxon>
        <taxon>Agaricomycetidae</taxon>
        <taxon>Agaricales</taxon>
        <taxon>Marasmiineae</taxon>
        <taxon>Mycenaceae</taxon>
        <taxon>Mycena</taxon>
    </lineage>
</organism>
<sequence length="120" mass="14017">MDDEDWEDLDDRVEASHAENFHHDPVPVPKHANPFEDEMLQTFHRVRSIAEEQGVVPEGYGLLPAEWDDEGYPAYEMLKSGRRGGKELRIALPDFIWRPRAEMWGRALDILNQLNYINED</sequence>
<keyword evidence="3" id="KW-1185">Reference proteome</keyword>
<proteinExistence type="predicted"/>
<evidence type="ECO:0000256" key="1">
    <source>
        <dbReference type="SAM" id="MobiDB-lite"/>
    </source>
</evidence>
<feature type="compositionally biased region" description="Basic and acidic residues" evidence="1">
    <location>
        <begin position="12"/>
        <end position="25"/>
    </location>
</feature>
<evidence type="ECO:0000313" key="3">
    <source>
        <dbReference type="Proteomes" id="UP001222325"/>
    </source>
</evidence>
<protein>
    <submittedName>
        <fullName evidence="2">Uncharacterized protein</fullName>
    </submittedName>
</protein>
<evidence type="ECO:0000313" key="2">
    <source>
        <dbReference type="EMBL" id="KAJ7103984.1"/>
    </source>
</evidence>
<accession>A0AAD6UIQ4</accession>
<gene>
    <name evidence="2" type="ORF">B0H15DRAFT_766482</name>
</gene>
<feature type="region of interest" description="Disordered" evidence="1">
    <location>
        <begin position="1"/>
        <end position="29"/>
    </location>
</feature>
<reference evidence="2" key="1">
    <citation type="submission" date="2023-03" db="EMBL/GenBank/DDBJ databases">
        <title>Massive genome expansion in bonnet fungi (Mycena s.s.) driven by repeated elements and novel gene families across ecological guilds.</title>
        <authorList>
            <consortium name="Lawrence Berkeley National Laboratory"/>
            <person name="Harder C.B."/>
            <person name="Miyauchi S."/>
            <person name="Viragh M."/>
            <person name="Kuo A."/>
            <person name="Thoen E."/>
            <person name="Andreopoulos B."/>
            <person name="Lu D."/>
            <person name="Skrede I."/>
            <person name="Drula E."/>
            <person name="Henrissat B."/>
            <person name="Morin E."/>
            <person name="Kohler A."/>
            <person name="Barry K."/>
            <person name="LaButti K."/>
            <person name="Morin E."/>
            <person name="Salamov A."/>
            <person name="Lipzen A."/>
            <person name="Mereny Z."/>
            <person name="Hegedus B."/>
            <person name="Baldrian P."/>
            <person name="Stursova M."/>
            <person name="Weitz H."/>
            <person name="Taylor A."/>
            <person name="Grigoriev I.V."/>
            <person name="Nagy L.G."/>
            <person name="Martin F."/>
            <person name="Kauserud H."/>
        </authorList>
    </citation>
    <scope>NUCLEOTIDE SEQUENCE</scope>
    <source>
        <strain evidence="2">CBHHK173m</strain>
    </source>
</reference>
<dbReference type="Proteomes" id="UP001222325">
    <property type="component" value="Unassembled WGS sequence"/>
</dbReference>
<name>A0AAD6UIQ4_9AGAR</name>
<comment type="caution">
    <text evidence="2">The sequence shown here is derived from an EMBL/GenBank/DDBJ whole genome shotgun (WGS) entry which is preliminary data.</text>
</comment>
<dbReference type="AlphaFoldDB" id="A0AAD6UIQ4"/>